<dbReference type="EMBL" id="BMWD01000006">
    <property type="protein sequence ID" value="GGX54203.1"/>
    <property type="molecule type" value="Genomic_DNA"/>
</dbReference>
<reference evidence="1" key="1">
    <citation type="journal article" date="2014" name="Int. J. Syst. Evol. Microbiol.">
        <title>Complete genome sequence of Corynebacterium casei LMG S-19264T (=DSM 44701T), isolated from a smear-ripened cheese.</title>
        <authorList>
            <consortium name="US DOE Joint Genome Institute (JGI-PGF)"/>
            <person name="Walter F."/>
            <person name="Albersmeier A."/>
            <person name="Kalinowski J."/>
            <person name="Ruckert C."/>
        </authorList>
    </citation>
    <scope>NUCLEOTIDE SEQUENCE</scope>
    <source>
        <strain evidence="1">JCM 4956</strain>
    </source>
</reference>
<sequence length="156" mass="16887">MRNNVQPSASARIQTTDDEQAAAQRSVDRAFPAVAAFLASTDAPQVTPPSVDHLMDAPLQQLVDELGITLDESSIDEPGFTGYAYVTRNRVVVSLPPNRSELEHDCMARYLIGTAFKVDGLPPLPEPFRVVDITADVQREQAPAAGCADHEGRGSW</sequence>
<proteinExistence type="predicted"/>
<dbReference type="RefSeq" id="WP_190035212.1">
    <property type="nucleotide sequence ID" value="NZ_BMWD01000006.1"/>
</dbReference>
<keyword evidence="2" id="KW-1185">Reference proteome</keyword>
<gene>
    <name evidence="1" type="ORF">GCM10010515_21780</name>
</gene>
<reference evidence="1" key="2">
    <citation type="submission" date="2020-09" db="EMBL/GenBank/DDBJ databases">
        <authorList>
            <person name="Sun Q."/>
            <person name="Ohkuma M."/>
        </authorList>
    </citation>
    <scope>NUCLEOTIDE SEQUENCE</scope>
    <source>
        <strain evidence="1">JCM 4956</strain>
    </source>
</reference>
<organism evidence="1 2">
    <name type="scientific">Streptomyces fructofermentans</name>
    <dbReference type="NCBI Taxonomy" id="152141"/>
    <lineage>
        <taxon>Bacteria</taxon>
        <taxon>Bacillati</taxon>
        <taxon>Actinomycetota</taxon>
        <taxon>Actinomycetes</taxon>
        <taxon>Kitasatosporales</taxon>
        <taxon>Streptomycetaceae</taxon>
        <taxon>Streptomyces</taxon>
    </lineage>
</organism>
<evidence type="ECO:0000313" key="1">
    <source>
        <dbReference type="EMBL" id="GGX54203.1"/>
    </source>
</evidence>
<name>A0A918K874_9ACTN</name>
<dbReference type="Proteomes" id="UP000645555">
    <property type="component" value="Unassembled WGS sequence"/>
</dbReference>
<dbReference type="AlphaFoldDB" id="A0A918K874"/>
<comment type="caution">
    <text evidence="1">The sequence shown here is derived from an EMBL/GenBank/DDBJ whole genome shotgun (WGS) entry which is preliminary data.</text>
</comment>
<accession>A0A918K874</accession>
<evidence type="ECO:0000313" key="2">
    <source>
        <dbReference type="Proteomes" id="UP000645555"/>
    </source>
</evidence>
<protein>
    <submittedName>
        <fullName evidence="1">Uncharacterized protein</fullName>
    </submittedName>
</protein>